<dbReference type="EMBL" id="MAVT02000117">
    <property type="protein sequence ID" value="POS79392.1"/>
    <property type="molecule type" value="Genomic_DNA"/>
</dbReference>
<dbReference type="OrthoDB" id="5308957at2759"/>
<dbReference type="InterPro" id="IPR025676">
    <property type="entry name" value="Clr5_dom"/>
</dbReference>
<name>A0A2P5IA76_DIAHE</name>
<sequence>MAPNHAAVDGLPVILHGKQRQGPSTFEWNSHMPTIRRLYMEEDRTLKEVVRIMKVEHGFVASEKMFKTRLISWGLRKNIRLRAGRDDDVVQKLASPTDGTQPAPYWNSARGRTVRLSNGLVVDADRLAEHVRRKRYRSKPGNLPPITTVRPPDSYCIFEAVFSSAQTYILGRFQGVVTTPEGLDQVREADQLVNRWISYSSAIRTATLERPLLRRSAAAEKQMFSDALVLMRRAPQELGALIRHQPANVTGYIFFFLMISTRRNVFPDEPMAKQFSAVVKALMRYMAVAFSSDDTELPIPLRQLLRNIASIEDEFLLNRLAVQAWKLNCKTWESLLGGRGGSKTLINDWLSFQYAGESNELPKDFGQFIDDTLRRVEPKYGPSYAQILWYSAHYRFTKDKDAGLDPNMNEEILTIYKQILLSGPTLVPRVNALRMLAEASKSHGDGEAMEEYLREAIDVLRTERGEDEPSEYSIVFYVIEHALPRVPSAGPIPLRTSNQLLITDYFLVILTYINELEGWLDELGLDERARIVADWKTSYTRPSPE</sequence>
<evidence type="ECO:0000259" key="1">
    <source>
        <dbReference type="Pfam" id="PF14420"/>
    </source>
</evidence>
<comment type="caution">
    <text evidence="2">The sequence shown here is derived from an EMBL/GenBank/DDBJ whole genome shotgun (WGS) entry which is preliminary data.</text>
</comment>
<reference evidence="2" key="1">
    <citation type="submission" date="2017-09" db="EMBL/GenBank/DDBJ databases">
        <title>Polyketide synthases of a Diaporthe helianthi virulent isolate.</title>
        <authorList>
            <person name="Baroncelli R."/>
        </authorList>
    </citation>
    <scope>NUCLEOTIDE SEQUENCE [LARGE SCALE GENOMIC DNA]</scope>
    <source>
        <strain evidence="2">7/96</strain>
    </source>
</reference>
<dbReference type="PANTHER" id="PTHR38788:SF3">
    <property type="entry name" value="CLR5 DOMAIN-CONTAINING PROTEIN"/>
    <property type="match status" value="1"/>
</dbReference>
<accession>A0A2P5IA76</accession>
<gene>
    <name evidence="2" type="ORF">DHEL01_v202212</name>
</gene>
<proteinExistence type="predicted"/>
<dbReference type="PANTHER" id="PTHR38788">
    <property type="entry name" value="CLR5 DOMAIN-CONTAINING PROTEIN"/>
    <property type="match status" value="1"/>
</dbReference>
<dbReference type="Pfam" id="PF14420">
    <property type="entry name" value="Clr5"/>
    <property type="match status" value="1"/>
</dbReference>
<dbReference type="InParanoid" id="A0A2P5IA76"/>
<feature type="domain" description="Clr5" evidence="1">
    <location>
        <begin position="27"/>
        <end position="77"/>
    </location>
</feature>
<evidence type="ECO:0000313" key="2">
    <source>
        <dbReference type="EMBL" id="POS79392.1"/>
    </source>
</evidence>
<protein>
    <recommendedName>
        <fullName evidence="1">Clr5 domain-containing protein</fullName>
    </recommendedName>
</protein>
<organism evidence="2 3">
    <name type="scientific">Diaporthe helianthi</name>
    <dbReference type="NCBI Taxonomy" id="158607"/>
    <lineage>
        <taxon>Eukaryota</taxon>
        <taxon>Fungi</taxon>
        <taxon>Dikarya</taxon>
        <taxon>Ascomycota</taxon>
        <taxon>Pezizomycotina</taxon>
        <taxon>Sordariomycetes</taxon>
        <taxon>Sordariomycetidae</taxon>
        <taxon>Diaporthales</taxon>
        <taxon>Diaporthaceae</taxon>
        <taxon>Diaporthe</taxon>
    </lineage>
</organism>
<evidence type="ECO:0000313" key="3">
    <source>
        <dbReference type="Proteomes" id="UP000094444"/>
    </source>
</evidence>
<dbReference type="AlphaFoldDB" id="A0A2P5IA76"/>
<keyword evidence="3" id="KW-1185">Reference proteome</keyword>
<dbReference type="Proteomes" id="UP000094444">
    <property type="component" value="Unassembled WGS sequence"/>
</dbReference>